<dbReference type="STRING" id="1499967.U27_04218"/>
<evidence type="ECO:0000313" key="3">
    <source>
        <dbReference type="EMBL" id="GAK57253.1"/>
    </source>
</evidence>
<organism evidence="3 4">
    <name type="scientific">Vecturithrix granuli</name>
    <dbReference type="NCBI Taxonomy" id="1499967"/>
    <lineage>
        <taxon>Bacteria</taxon>
        <taxon>Candidatus Moduliflexota</taxon>
        <taxon>Candidatus Vecturitrichia</taxon>
        <taxon>Candidatus Vecturitrichales</taxon>
        <taxon>Candidatus Vecturitrichaceae</taxon>
        <taxon>Candidatus Vecturithrix</taxon>
    </lineage>
</organism>
<comment type="cofactor">
    <cofactor evidence="2">
        <name>Mg(2+)</name>
        <dbReference type="ChEBI" id="CHEBI:18420"/>
    </cofactor>
</comment>
<evidence type="ECO:0000256" key="1">
    <source>
        <dbReference type="ARBA" id="ARBA00029596"/>
    </source>
</evidence>
<evidence type="ECO:0000256" key="2">
    <source>
        <dbReference type="PIRSR" id="PIRSR605493-1"/>
    </source>
</evidence>
<dbReference type="GO" id="GO:0046872">
    <property type="term" value="F:metal ion binding"/>
    <property type="evidence" value="ECO:0007669"/>
    <property type="project" value="UniProtKB-KW"/>
</dbReference>
<gene>
    <name evidence="3" type="ORF">U27_04218</name>
</gene>
<keyword evidence="2" id="KW-0460">Magnesium</keyword>
<feature type="binding site" evidence="2">
    <location>
        <position position="136"/>
    </location>
    <ligand>
        <name>substrate</name>
    </ligand>
</feature>
<reference evidence="3 4" key="1">
    <citation type="journal article" date="2015" name="PeerJ">
        <title>First genomic representation of candidate bacterial phylum KSB3 points to enhanced environmental sensing as a trigger of wastewater bulking.</title>
        <authorList>
            <person name="Sekiguchi Y."/>
            <person name="Ohashi A."/>
            <person name="Parks D.H."/>
            <person name="Yamauchi T."/>
            <person name="Tyson G.W."/>
            <person name="Hugenholtz P."/>
        </authorList>
    </citation>
    <scope>NUCLEOTIDE SEQUENCE [LARGE SCALE GENOMIC DNA]</scope>
</reference>
<keyword evidence="4" id="KW-1185">Reference proteome</keyword>
<dbReference type="Proteomes" id="UP000030661">
    <property type="component" value="Unassembled WGS sequence"/>
</dbReference>
<keyword evidence="3" id="KW-0808">Transferase</keyword>
<accession>A0A081BY48</accession>
<dbReference type="SUPFAM" id="SSF89562">
    <property type="entry name" value="RraA-like"/>
    <property type="match status" value="1"/>
</dbReference>
<evidence type="ECO:0000313" key="4">
    <source>
        <dbReference type="Proteomes" id="UP000030661"/>
    </source>
</evidence>
<dbReference type="InterPro" id="IPR036704">
    <property type="entry name" value="RraA/RraA-like_sf"/>
</dbReference>
<dbReference type="EMBL" id="DF820465">
    <property type="protein sequence ID" value="GAK57253.1"/>
    <property type="molecule type" value="Genomic_DNA"/>
</dbReference>
<dbReference type="eggNOG" id="COG0684">
    <property type="taxonomic scope" value="Bacteria"/>
</dbReference>
<dbReference type="GO" id="GO:0016740">
    <property type="term" value="F:transferase activity"/>
    <property type="evidence" value="ECO:0007669"/>
    <property type="project" value="UniProtKB-KW"/>
</dbReference>
<protein>
    <recommendedName>
        <fullName evidence="1">Regulator of ribonuclease activity homolog</fullName>
    </recommendedName>
</protein>
<dbReference type="AlphaFoldDB" id="A0A081BY48"/>
<dbReference type="Gene3D" id="3.50.30.40">
    <property type="entry name" value="Ribonuclease E inhibitor RraA/RraA-like"/>
    <property type="match status" value="1"/>
</dbReference>
<proteinExistence type="predicted"/>
<dbReference type="PANTHER" id="PTHR33254">
    <property type="entry name" value="4-HYDROXY-4-METHYL-2-OXOGLUTARATE ALDOLASE 3-RELATED"/>
    <property type="match status" value="1"/>
</dbReference>
<keyword evidence="2" id="KW-0479">Metal-binding</keyword>
<dbReference type="InterPro" id="IPR005493">
    <property type="entry name" value="RraA/RraA-like"/>
</dbReference>
<dbReference type="HOGENOM" id="CLU_090273_0_0_0"/>
<feature type="binding site" evidence="2">
    <location>
        <position position="137"/>
    </location>
    <ligand>
        <name>Mg(2+)</name>
        <dbReference type="ChEBI" id="CHEBI:18420"/>
    </ligand>
</feature>
<dbReference type="PANTHER" id="PTHR33254:SF4">
    <property type="entry name" value="4-HYDROXY-4-METHYL-2-OXOGLUTARATE ALDOLASE 3-RELATED"/>
    <property type="match status" value="1"/>
</dbReference>
<name>A0A081BY48_VECG1</name>
<sequence length="235" mass="25788">MTKRTQEEMLAKLMQFNTPSISNIVATYPNHPLCLKLYDPWNGSWYTDTSIRSIMPELGRAIGYAVTFTYSLPGPDTLPFIDLIAALYNAPKPVIAVFQHHYPPGILARAAAFGGQTASLFQVCGVAGVITDSPIRDLDEIRPTGIPHLASGVTPGHGPLHVRTINTPVVVAGMEVKSGELIHLDEHGAVKFPANQLEAVCEKIDAFDQEEKAQVEALQRAKNLEEVQEAWNKYK</sequence>
<dbReference type="Pfam" id="PF03737">
    <property type="entry name" value="RraA-like"/>
    <property type="match status" value="1"/>
</dbReference>